<dbReference type="Gene3D" id="3.40.50.1820">
    <property type="entry name" value="alpha/beta hydrolase"/>
    <property type="match status" value="1"/>
</dbReference>
<dbReference type="PANTHER" id="PTHR43433:SF5">
    <property type="entry name" value="AB HYDROLASE-1 DOMAIN-CONTAINING PROTEIN"/>
    <property type="match status" value="1"/>
</dbReference>
<dbReference type="OrthoDB" id="19657at2759"/>
<dbReference type="SUPFAM" id="SSF53474">
    <property type="entry name" value="alpha/beta-Hydrolases"/>
    <property type="match status" value="1"/>
</dbReference>
<dbReference type="Pfam" id="PF00561">
    <property type="entry name" value="Abhydrolase_1"/>
    <property type="match status" value="1"/>
</dbReference>
<dbReference type="GO" id="GO:0016787">
    <property type="term" value="F:hydrolase activity"/>
    <property type="evidence" value="ECO:0007669"/>
    <property type="project" value="UniProtKB-KW"/>
</dbReference>
<keyword evidence="3" id="KW-1185">Reference proteome</keyword>
<evidence type="ECO:0000313" key="2">
    <source>
        <dbReference type="EMBL" id="TFK28647.1"/>
    </source>
</evidence>
<dbReference type="InterPro" id="IPR050471">
    <property type="entry name" value="AB_hydrolase"/>
</dbReference>
<dbReference type="InterPro" id="IPR000073">
    <property type="entry name" value="AB_hydrolase_1"/>
</dbReference>
<keyword evidence="2" id="KW-0378">Hydrolase</keyword>
<name>A0A5C3L786_COPMA</name>
<dbReference type="STRING" id="230819.A0A5C3L786"/>
<feature type="domain" description="AB hydrolase-1" evidence="1">
    <location>
        <begin position="59"/>
        <end position="315"/>
    </location>
</feature>
<reference evidence="2 3" key="1">
    <citation type="journal article" date="2019" name="Nat. Ecol. Evol.">
        <title>Megaphylogeny resolves global patterns of mushroom evolution.</title>
        <authorList>
            <person name="Varga T."/>
            <person name="Krizsan K."/>
            <person name="Foldi C."/>
            <person name="Dima B."/>
            <person name="Sanchez-Garcia M."/>
            <person name="Sanchez-Ramirez S."/>
            <person name="Szollosi G.J."/>
            <person name="Szarkandi J.G."/>
            <person name="Papp V."/>
            <person name="Albert L."/>
            <person name="Andreopoulos W."/>
            <person name="Angelini C."/>
            <person name="Antonin V."/>
            <person name="Barry K.W."/>
            <person name="Bougher N.L."/>
            <person name="Buchanan P."/>
            <person name="Buyck B."/>
            <person name="Bense V."/>
            <person name="Catcheside P."/>
            <person name="Chovatia M."/>
            <person name="Cooper J."/>
            <person name="Damon W."/>
            <person name="Desjardin D."/>
            <person name="Finy P."/>
            <person name="Geml J."/>
            <person name="Haridas S."/>
            <person name="Hughes K."/>
            <person name="Justo A."/>
            <person name="Karasinski D."/>
            <person name="Kautmanova I."/>
            <person name="Kiss B."/>
            <person name="Kocsube S."/>
            <person name="Kotiranta H."/>
            <person name="LaButti K.M."/>
            <person name="Lechner B.E."/>
            <person name="Liimatainen K."/>
            <person name="Lipzen A."/>
            <person name="Lukacs Z."/>
            <person name="Mihaltcheva S."/>
            <person name="Morgado L.N."/>
            <person name="Niskanen T."/>
            <person name="Noordeloos M.E."/>
            <person name="Ohm R.A."/>
            <person name="Ortiz-Santana B."/>
            <person name="Ovrebo C."/>
            <person name="Racz N."/>
            <person name="Riley R."/>
            <person name="Savchenko A."/>
            <person name="Shiryaev A."/>
            <person name="Soop K."/>
            <person name="Spirin V."/>
            <person name="Szebenyi C."/>
            <person name="Tomsovsky M."/>
            <person name="Tulloss R.E."/>
            <person name="Uehling J."/>
            <person name="Grigoriev I.V."/>
            <person name="Vagvolgyi C."/>
            <person name="Papp T."/>
            <person name="Martin F.M."/>
            <person name="Miettinen O."/>
            <person name="Hibbett D.S."/>
            <person name="Nagy L.G."/>
        </authorList>
    </citation>
    <scope>NUCLEOTIDE SEQUENCE [LARGE SCALE GENOMIC DNA]</scope>
    <source>
        <strain evidence="2 3">CBS 121175</strain>
    </source>
</reference>
<organism evidence="2 3">
    <name type="scientific">Coprinopsis marcescibilis</name>
    <name type="common">Agaric fungus</name>
    <name type="synonym">Psathyrella marcescibilis</name>
    <dbReference type="NCBI Taxonomy" id="230819"/>
    <lineage>
        <taxon>Eukaryota</taxon>
        <taxon>Fungi</taxon>
        <taxon>Dikarya</taxon>
        <taxon>Basidiomycota</taxon>
        <taxon>Agaricomycotina</taxon>
        <taxon>Agaricomycetes</taxon>
        <taxon>Agaricomycetidae</taxon>
        <taxon>Agaricales</taxon>
        <taxon>Agaricineae</taxon>
        <taxon>Psathyrellaceae</taxon>
        <taxon>Coprinopsis</taxon>
    </lineage>
</organism>
<dbReference type="InterPro" id="IPR029058">
    <property type="entry name" value="AB_hydrolase_fold"/>
</dbReference>
<sequence>MADIPESPPLSSMPTAFDPATCVRRGLCPVTVLRPQGSEMLESHSLYYEQHGHGTRHKVVFVMGLNSSSFAWTPQVDYFGKDEKNGGSAVGATVLAFDNRGVGNSGYPKGPYTTSGMAEDLICLLDYLGWTGERELNIVGISLGGMIAQEVASRIPERIATLVLSVTTPGGHIWQNFPPMVGFLTLGRLLFTPDPVKKIPIVLGMLYPNKWLDEKAEDDSQGRTNRQIQTEAYLRRVAITKPQQFAGHVSQLAAALTHRVTPDRLASISKSIPKVVILTGDDDHLVAPRHSRELKAGMPEAELLEWQDTGHGINHQRLKRFNELLERTWEEGKNILEGRAA</sequence>
<proteinExistence type="predicted"/>
<protein>
    <submittedName>
        <fullName evidence="2">Alpha/beta-hydrolase</fullName>
    </submittedName>
</protein>
<dbReference type="PRINTS" id="PR00111">
    <property type="entry name" value="ABHYDROLASE"/>
</dbReference>
<dbReference type="PANTHER" id="PTHR43433">
    <property type="entry name" value="HYDROLASE, ALPHA/BETA FOLD FAMILY PROTEIN"/>
    <property type="match status" value="1"/>
</dbReference>
<gene>
    <name evidence="2" type="ORF">FA15DRAFT_665095</name>
</gene>
<dbReference type="EMBL" id="ML210154">
    <property type="protein sequence ID" value="TFK28647.1"/>
    <property type="molecule type" value="Genomic_DNA"/>
</dbReference>
<evidence type="ECO:0000259" key="1">
    <source>
        <dbReference type="Pfam" id="PF00561"/>
    </source>
</evidence>
<dbReference type="AlphaFoldDB" id="A0A5C3L786"/>
<evidence type="ECO:0000313" key="3">
    <source>
        <dbReference type="Proteomes" id="UP000307440"/>
    </source>
</evidence>
<accession>A0A5C3L786</accession>
<dbReference type="Proteomes" id="UP000307440">
    <property type="component" value="Unassembled WGS sequence"/>
</dbReference>